<dbReference type="EMBL" id="NBNE01012975">
    <property type="protein sequence ID" value="OWY95410.1"/>
    <property type="molecule type" value="Genomic_DNA"/>
</dbReference>
<organism evidence="1 2">
    <name type="scientific">Phytophthora megakarya</name>
    <dbReference type="NCBI Taxonomy" id="4795"/>
    <lineage>
        <taxon>Eukaryota</taxon>
        <taxon>Sar</taxon>
        <taxon>Stramenopiles</taxon>
        <taxon>Oomycota</taxon>
        <taxon>Peronosporomycetes</taxon>
        <taxon>Peronosporales</taxon>
        <taxon>Peronosporaceae</taxon>
        <taxon>Phytophthora</taxon>
    </lineage>
</organism>
<keyword evidence="2" id="KW-1185">Reference proteome</keyword>
<proteinExistence type="predicted"/>
<comment type="caution">
    <text evidence="1">The sequence shown here is derived from an EMBL/GenBank/DDBJ whole genome shotgun (WGS) entry which is preliminary data.</text>
</comment>
<dbReference type="Proteomes" id="UP000198211">
    <property type="component" value="Unassembled WGS sequence"/>
</dbReference>
<dbReference type="STRING" id="4795.A0A225UR43"/>
<name>A0A225UR43_9STRA</name>
<evidence type="ECO:0000313" key="1">
    <source>
        <dbReference type="EMBL" id="OWY95410.1"/>
    </source>
</evidence>
<protein>
    <submittedName>
        <fullName evidence="1">Uncharacterized protein</fullName>
    </submittedName>
</protein>
<gene>
    <name evidence="1" type="ORF">PHMEG_00034589</name>
</gene>
<accession>A0A225UR43</accession>
<dbReference type="OrthoDB" id="10531155at2759"/>
<reference evidence="2" key="1">
    <citation type="submission" date="2017-03" db="EMBL/GenBank/DDBJ databases">
        <title>Phytopthora megakarya and P. palmivora, two closely related causual agents of cacao black pod achieved similar genome size and gene model numbers by different mechanisms.</title>
        <authorList>
            <person name="Ali S."/>
            <person name="Shao J."/>
            <person name="Larry D.J."/>
            <person name="Kronmiller B."/>
            <person name="Shen D."/>
            <person name="Strem M.D."/>
            <person name="Melnick R.L."/>
            <person name="Guiltinan M.J."/>
            <person name="Tyler B.M."/>
            <person name="Meinhardt L.W."/>
            <person name="Bailey B.A."/>
        </authorList>
    </citation>
    <scope>NUCLEOTIDE SEQUENCE [LARGE SCALE GENOMIC DNA]</scope>
    <source>
        <strain evidence="2">zdho120</strain>
    </source>
</reference>
<evidence type="ECO:0000313" key="2">
    <source>
        <dbReference type="Proteomes" id="UP000198211"/>
    </source>
</evidence>
<dbReference type="AlphaFoldDB" id="A0A225UR43"/>
<sequence length="134" mass="15152">MNRVLETVFSSFTLHLSVPNYYLRPEVRCDERTAALQSQTLSSVYQGSEPIEDCRAILFLAPTPTPEPRLDAFGLESPCPLFDKDVQNIQPGDMVEFESAEFSTPESLSFVPQNLCAFSNKLYVQALINHGKYW</sequence>